<organism evidence="1 2">
    <name type="scientific">Hyalella azteca</name>
    <name type="common">Amphipod</name>
    <dbReference type="NCBI Taxonomy" id="294128"/>
    <lineage>
        <taxon>Eukaryota</taxon>
        <taxon>Metazoa</taxon>
        <taxon>Ecdysozoa</taxon>
        <taxon>Arthropoda</taxon>
        <taxon>Crustacea</taxon>
        <taxon>Multicrustacea</taxon>
        <taxon>Malacostraca</taxon>
        <taxon>Eumalacostraca</taxon>
        <taxon>Peracarida</taxon>
        <taxon>Amphipoda</taxon>
        <taxon>Senticaudata</taxon>
        <taxon>Talitrida</taxon>
        <taxon>Talitroidea</taxon>
        <taxon>Hyalellidae</taxon>
        <taxon>Hyalella</taxon>
    </lineage>
</organism>
<evidence type="ECO:0000313" key="1">
    <source>
        <dbReference type="Proteomes" id="UP000694843"/>
    </source>
</evidence>
<dbReference type="GeneID" id="108678949"/>
<dbReference type="OrthoDB" id="6401606at2759"/>
<evidence type="ECO:0000313" key="2">
    <source>
        <dbReference type="RefSeq" id="XP_018022936.1"/>
    </source>
</evidence>
<keyword evidence="1" id="KW-1185">Reference proteome</keyword>
<dbReference type="Proteomes" id="UP000694843">
    <property type="component" value="Unplaced"/>
</dbReference>
<gene>
    <name evidence="2" type="primary">LOC108678949</name>
</gene>
<proteinExistence type="predicted"/>
<dbReference type="KEGG" id="hazt:108678949"/>
<dbReference type="RefSeq" id="XP_018022936.1">
    <property type="nucleotide sequence ID" value="XM_018167447.2"/>
</dbReference>
<dbReference type="AlphaFoldDB" id="A0A8B7PCI3"/>
<accession>A0A8B7PCI3</accession>
<sequence length="347" mass="38416">MEDLQKFTSAAMDSVPEKESDEPFLLTKLGVLMSTNSEIARALLSGLSAVQVSRLLSTCRLWRSVGLKELQRRKNFHFISLPSDARSCKRGAYFTRLETDLWSWAQQWRSVPGFCLVLHDKQKHHAGDMLSYCKLLPPDCPVVEVLCDGGGIIYTEEVMAHYRTVNQNISFCDSPKCPNLAFSSNTTLLPKMINTDACTINNSQVADSEVGTSHGMKRTLADPDGCASPSIKLRRSARISQSLDKTSAALGGLSEPQSSNSEVNSDLNTSLVQPLQQEQLRAQQEKAGLNCALCRNILRHNVGPSFAHFINDYLSPNAQLTMMCFPNFPGVTFRPLKTTKKQLVSDL</sequence>
<protein>
    <submittedName>
        <fullName evidence="2">Uncharacterized protein LOC108678949</fullName>
    </submittedName>
</protein>
<reference evidence="2" key="1">
    <citation type="submission" date="2025-08" db="UniProtKB">
        <authorList>
            <consortium name="RefSeq"/>
        </authorList>
    </citation>
    <scope>IDENTIFICATION</scope>
    <source>
        <tissue evidence="2">Whole organism</tissue>
    </source>
</reference>
<name>A0A8B7PCI3_HYAAZ</name>